<evidence type="ECO:0000256" key="1">
    <source>
        <dbReference type="SAM" id="SignalP"/>
    </source>
</evidence>
<dbReference type="AlphaFoldDB" id="A0A814YZ87"/>
<feature type="chain" id="PRO_5035604037" evidence="1">
    <location>
        <begin position="20"/>
        <end position="113"/>
    </location>
</feature>
<dbReference type="EMBL" id="CAJNOE010000480">
    <property type="protein sequence ID" value="CAF1236694.1"/>
    <property type="molecule type" value="Genomic_DNA"/>
</dbReference>
<evidence type="ECO:0000313" key="2">
    <source>
        <dbReference type="EMBL" id="CAF1236694.1"/>
    </source>
</evidence>
<gene>
    <name evidence="2" type="ORF">IZO911_LOCUS30561</name>
    <name evidence="3" type="ORF">KXQ929_LOCUS5771</name>
</gene>
<evidence type="ECO:0000313" key="3">
    <source>
        <dbReference type="EMBL" id="CAF3613551.1"/>
    </source>
</evidence>
<feature type="signal peptide" evidence="1">
    <location>
        <begin position="1"/>
        <end position="19"/>
    </location>
</feature>
<dbReference type="Proteomes" id="UP000663868">
    <property type="component" value="Unassembled WGS sequence"/>
</dbReference>
<evidence type="ECO:0000313" key="4">
    <source>
        <dbReference type="Proteomes" id="UP000663860"/>
    </source>
</evidence>
<reference evidence="2" key="1">
    <citation type="submission" date="2021-02" db="EMBL/GenBank/DDBJ databases">
        <authorList>
            <person name="Nowell W R."/>
        </authorList>
    </citation>
    <scope>NUCLEOTIDE SEQUENCE</scope>
</reference>
<proteinExistence type="predicted"/>
<organism evidence="2 4">
    <name type="scientific">Adineta steineri</name>
    <dbReference type="NCBI Taxonomy" id="433720"/>
    <lineage>
        <taxon>Eukaryota</taxon>
        <taxon>Metazoa</taxon>
        <taxon>Spiralia</taxon>
        <taxon>Gnathifera</taxon>
        <taxon>Rotifera</taxon>
        <taxon>Eurotatoria</taxon>
        <taxon>Bdelloidea</taxon>
        <taxon>Adinetida</taxon>
        <taxon>Adinetidae</taxon>
        <taxon>Adineta</taxon>
    </lineage>
</organism>
<dbReference type="Proteomes" id="UP000663860">
    <property type="component" value="Unassembled WGS sequence"/>
</dbReference>
<sequence>MLFFIIIINFLLIFQKTNTFFLSINNKHIFIECGRSIIIKNHYWFLSEFLHLLKTFDRKNTSLNYQYIPFDHLYIILNHILIHCQHAHHSYQVNKKTENIDQLYRWLKTRINH</sequence>
<comment type="caution">
    <text evidence="2">The sequence shown here is derived from an EMBL/GenBank/DDBJ whole genome shotgun (WGS) entry which is preliminary data.</text>
</comment>
<name>A0A814YZ87_9BILA</name>
<protein>
    <submittedName>
        <fullName evidence="2">Uncharacterized protein</fullName>
    </submittedName>
</protein>
<dbReference type="EMBL" id="CAJOBB010000215">
    <property type="protein sequence ID" value="CAF3613551.1"/>
    <property type="molecule type" value="Genomic_DNA"/>
</dbReference>
<keyword evidence="1" id="KW-0732">Signal</keyword>
<accession>A0A814YZ87</accession>